<name>D8SC88_SELML</name>
<accession>D8SC88</accession>
<proteinExistence type="predicted"/>
<dbReference type="AlphaFoldDB" id="D8SC88"/>
<dbReference type="Proteomes" id="UP000001514">
    <property type="component" value="Unassembled WGS sequence"/>
</dbReference>
<evidence type="ECO:0000313" key="1">
    <source>
        <dbReference type="EMBL" id="EFJ18045.1"/>
    </source>
</evidence>
<dbReference type="Gramene" id="EFJ18045">
    <property type="protein sequence ID" value="EFJ18045"/>
    <property type="gene ID" value="SELMODRAFT_420515"/>
</dbReference>
<evidence type="ECO:0000313" key="2">
    <source>
        <dbReference type="Proteomes" id="UP000001514"/>
    </source>
</evidence>
<dbReference type="EMBL" id="GL377611">
    <property type="protein sequence ID" value="EFJ18045.1"/>
    <property type="molecule type" value="Genomic_DNA"/>
</dbReference>
<dbReference type="InParanoid" id="D8SC88"/>
<dbReference type="HOGENOM" id="CLU_1362444_0_0_1"/>
<gene>
    <name evidence="1" type="ORF">SELMODRAFT_420515</name>
</gene>
<dbReference type="KEGG" id="smo:SELMODRAFT_420515"/>
<keyword evidence="2" id="KW-1185">Reference proteome</keyword>
<organism evidence="2">
    <name type="scientific">Selaginella moellendorffii</name>
    <name type="common">Spikemoss</name>
    <dbReference type="NCBI Taxonomy" id="88036"/>
    <lineage>
        <taxon>Eukaryota</taxon>
        <taxon>Viridiplantae</taxon>
        <taxon>Streptophyta</taxon>
        <taxon>Embryophyta</taxon>
        <taxon>Tracheophyta</taxon>
        <taxon>Lycopodiopsida</taxon>
        <taxon>Selaginellales</taxon>
        <taxon>Selaginellaceae</taxon>
        <taxon>Selaginella</taxon>
    </lineage>
</organism>
<protein>
    <submittedName>
        <fullName evidence="1">Uncharacterized protein</fullName>
    </submittedName>
</protein>
<sequence length="201" mass="22371">MASSLHVCASLSGFFLVFLVLNYLPIYPFQALSSLNGSKTMMASCGLVITKRFKHSSVMVVSSVAISKTRSKTRPYKQEQELKPFGDGFYLLEHSSLFLVRWKVAHQGFLMHDHYRQSNRESGTKTAQFKTLQEVNPPATIAVGMAGSYKSLVEEEVLDLLHRLTVQGRVITSRQVLLIEATGHQPQTSAWSKASCEAVCD</sequence>
<reference evidence="1 2" key="1">
    <citation type="journal article" date="2011" name="Science">
        <title>The Selaginella genome identifies genetic changes associated with the evolution of vascular plants.</title>
        <authorList>
            <person name="Banks J.A."/>
            <person name="Nishiyama T."/>
            <person name="Hasebe M."/>
            <person name="Bowman J.L."/>
            <person name="Gribskov M."/>
            <person name="dePamphilis C."/>
            <person name="Albert V.A."/>
            <person name="Aono N."/>
            <person name="Aoyama T."/>
            <person name="Ambrose B.A."/>
            <person name="Ashton N.W."/>
            <person name="Axtell M.J."/>
            <person name="Barker E."/>
            <person name="Barker M.S."/>
            <person name="Bennetzen J.L."/>
            <person name="Bonawitz N.D."/>
            <person name="Chapple C."/>
            <person name="Cheng C."/>
            <person name="Correa L.G."/>
            <person name="Dacre M."/>
            <person name="DeBarry J."/>
            <person name="Dreyer I."/>
            <person name="Elias M."/>
            <person name="Engstrom E.M."/>
            <person name="Estelle M."/>
            <person name="Feng L."/>
            <person name="Finet C."/>
            <person name="Floyd S.K."/>
            <person name="Frommer W.B."/>
            <person name="Fujita T."/>
            <person name="Gramzow L."/>
            <person name="Gutensohn M."/>
            <person name="Harholt J."/>
            <person name="Hattori M."/>
            <person name="Heyl A."/>
            <person name="Hirai T."/>
            <person name="Hiwatashi Y."/>
            <person name="Ishikawa M."/>
            <person name="Iwata M."/>
            <person name="Karol K.G."/>
            <person name="Koehler B."/>
            <person name="Kolukisaoglu U."/>
            <person name="Kubo M."/>
            <person name="Kurata T."/>
            <person name="Lalonde S."/>
            <person name="Li K."/>
            <person name="Li Y."/>
            <person name="Litt A."/>
            <person name="Lyons E."/>
            <person name="Manning G."/>
            <person name="Maruyama T."/>
            <person name="Michael T.P."/>
            <person name="Mikami K."/>
            <person name="Miyazaki S."/>
            <person name="Morinaga S."/>
            <person name="Murata T."/>
            <person name="Mueller-Roeber B."/>
            <person name="Nelson D.R."/>
            <person name="Obara M."/>
            <person name="Oguri Y."/>
            <person name="Olmstead R.G."/>
            <person name="Onodera N."/>
            <person name="Petersen B.L."/>
            <person name="Pils B."/>
            <person name="Prigge M."/>
            <person name="Rensing S.A."/>
            <person name="Riano-Pachon D.M."/>
            <person name="Roberts A.W."/>
            <person name="Sato Y."/>
            <person name="Scheller H.V."/>
            <person name="Schulz B."/>
            <person name="Schulz C."/>
            <person name="Shakirov E.V."/>
            <person name="Shibagaki N."/>
            <person name="Shinohara N."/>
            <person name="Shippen D.E."/>
            <person name="Soerensen I."/>
            <person name="Sotooka R."/>
            <person name="Sugimoto N."/>
            <person name="Sugita M."/>
            <person name="Sumikawa N."/>
            <person name="Tanurdzic M."/>
            <person name="Theissen G."/>
            <person name="Ulvskov P."/>
            <person name="Wakazuki S."/>
            <person name="Weng J.K."/>
            <person name="Willats W.W."/>
            <person name="Wipf D."/>
            <person name="Wolf P.G."/>
            <person name="Yang L."/>
            <person name="Zimmer A.D."/>
            <person name="Zhu Q."/>
            <person name="Mitros T."/>
            <person name="Hellsten U."/>
            <person name="Loque D."/>
            <person name="Otillar R."/>
            <person name="Salamov A."/>
            <person name="Schmutz J."/>
            <person name="Shapiro H."/>
            <person name="Lindquist E."/>
            <person name="Lucas S."/>
            <person name="Rokhsar D."/>
            <person name="Grigoriev I.V."/>
        </authorList>
    </citation>
    <scope>NUCLEOTIDE SEQUENCE [LARGE SCALE GENOMIC DNA]</scope>
</reference>